<reference evidence="1" key="1">
    <citation type="submission" date="2022-09" db="EMBL/GenBank/DDBJ databases">
        <title>Intensive care unit water sources are persistently colonized with multi-drug resistant bacteria and are the site of extensive horizontal gene transfer of antibiotic resistance genes.</title>
        <authorList>
            <person name="Diorio-Toth L."/>
        </authorList>
    </citation>
    <scope>NUCLEOTIDE SEQUENCE</scope>
    <source>
        <strain evidence="1">GD03947</strain>
    </source>
</reference>
<evidence type="ECO:0000313" key="1">
    <source>
        <dbReference type="EMBL" id="MDH1236525.1"/>
    </source>
</evidence>
<comment type="caution">
    <text evidence="1">The sequence shown here is derived from an EMBL/GenBank/DDBJ whole genome shotgun (WGS) entry which is preliminary data.</text>
</comment>
<gene>
    <name evidence="1" type="ORF">N5C32_10790</name>
</gene>
<dbReference type="RefSeq" id="WP_279641437.1">
    <property type="nucleotide sequence ID" value="NZ_JAOCAE010000006.1"/>
</dbReference>
<accession>A0AA42PAI9</accession>
<organism evidence="1 2">
    <name type="scientific">Stutzerimonas stutzeri</name>
    <name type="common">Pseudomonas stutzeri</name>
    <dbReference type="NCBI Taxonomy" id="316"/>
    <lineage>
        <taxon>Bacteria</taxon>
        <taxon>Pseudomonadati</taxon>
        <taxon>Pseudomonadota</taxon>
        <taxon>Gammaproteobacteria</taxon>
        <taxon>Pseudomonadales</taxon>
        <taxon>Pseudomonadaceae</taxon>
        <taxon>Stutzerimonas</taxon>
    </lineage>
</organism>
<protein>
    <submittedName>
        <fullName evidence="1">Uncharacterized protein</fullName>
    </submittedName>
</protein>
<sequence>MCCKNCGGDMSGDGYSEVRHCENVDVIGEGYEPDANPVFCEPEVPKPTFVEALGSAKESIGRFKEFLAQPIA</sequence>
<name>A0AA42PAI9_STUST</name>
<evidence type="ECO:0000313" key="2">
    <source>
        <dbReference type="Proteomes" id="UP001158500"/>
    </source>
</evidence>
<dbReference type="AlphaFoldDB" id="A0AA42PAI9"/>
<dbReference type="EMBL" id="JAOCAE010000006">
    <property type="protein sequence ID" value="MDH1236525.1"/>
    <property type="molecule type" value="Genomic_DNA"/>
</dbReference>
<dbReference type="Proteomes" id="UP001158500">
    <property type="component" value="Unassembled WGS sequence"/>
</dbReference>
<proteinExistence type="predicted"/>